<name>A0A8S5UMM7_9CAUD</name>
<evidence type="ECO:0000313" key="2">
    <source>
        <dbReference type="EMBL" id="DAF95733.1"/>
    </source>
</evidence>
<keyword evidence="1" id="KW-0472">Membrane</keyword>
<protein>
    <submittedName>
        <fullName evidence="2">Uncharacterized protein</fullName>
    </submittedName>
</protein>
<accession>A0A8S5UMM7</accession>
<organism evidence="2">
    <name type="scientific">Myoviridae sp. ctCo31</name>
    <dbReference type="NCBI Taxonomy" id="2825053"/>
    <lineage>
        <taxon>Viruses</taxon>
        <taxon>Duplodnaviria</taxon>
        <taxon>Heunggongvirae</taxon>
        <taxon>Uroviricota</taxon>
        <taxon>Caudoviricetes</taxon>
    </lineage>
</organism>
<sequence length="39" mass="4625">MTLYLVLLSSLPIWPILIQLLIIGYQILEHSCEYRGHRK</sequence>
<keyword evidence="1" id="KW-0812">Transmembrane</keyword>
<feature type="transmembrane region" description="Helical" evidence="1">
    <location>
        <begin position="6"/>
        <end position="28"/>
    </location>
</feature>
<dbReference type="EMBL" id="BK016109">
    <property type="protein sequence ID" value="DAF95733.1"/>
    <property type="molecule type" value="Genomic_DNA"/>
</dbReference>
<reference evidence="2" key="1">
    <citation type="journal article" date="2021" name="Proc. Natl. Acad. Sci. U.S.A.">
        <title>A Catalog of Tens of Thousands of Viruses from Human Metagenomes Reveals Hidden Associations with Chronic Diseases.</title>
        <authorList>
            <person name="Tisza M.J."/>
            <person name="Buck C.B."/>
        </authorList>
    </citation>
    <scope>NUCLEOTIDE SEQUENCE</scope>
    <source>
        <strain evidence="2">CtCo31</strain>
    </source>
</reference>
<proteinExistence type="predicted"/>
<keyword evidence="1" id="KW-1133">Transmembrane helix</keyword>
<evidence type="ECO:0000256" key="1">
    <source>
        <dbReference type="SAM" id="Phobius"/>
    </source>
</evidence>